<dbReference type="SUPFAM" id="SSF53756">
    <property type="entry name" value="UDP-Glycosyltransferase/glycogen phosphorylase"/>
    <property type="match status" value="1"/>
</dbReference>
<evidence type="ECO:0000313" key="6">
    <source>
        <dbReference type="EMBL" id="CAH0549869.1"/>
    </source>
</evidence>
<dbReference type="EMBL" id="OV121142">
    <property type="protein sequence ID" value="CAH0549869.1"/>
    <property type="molecule type" value="Genomic_DNA"/>
</dbReference>
<dbReference type="Gene3D" id="3.40.50.2000">
    <property type="entry name" value="Glycogen Phosphorylase B"/>
    <property type="match status" value="1"/>
</dbReference>
<dbReference type="GO" id="GO:0015020">
    <property type="term" value="F:glucuronosyltransferase activity"/>
    <property type="evidence" value="ECO:0007669"/>
    <property type="project" value="UniProtKB-EC"/>
</dbReference>
<organism evidence="6 7">
    <name type="scientific">Brassicogethes aeneus</name>
    <name type="common">Rape pollen beetle</name>
    <name type="synonym">Meligethes aeneus</name>
    <dbReference type="NCBI Taxonomy" id="1431903"/>
    <lineage>
        <taxon>Eukaryota</taxon>
        <taxon>Metazoa</taxon>
        <taxon>Ecdysozoa</taxon>
        <taxon>Arthropoda</taxon>
        <taxon>Hexapoda</taxon>
        <taxon>Insecta</taxon>
        <taxon>Pterygota</taxon>
        <taxon>Neoptera</taxon>
        <taxon>Endopterygota</taxon>
        <taxon>Coleoptera</taxon>
        <taxon>Polyphaga</taxon>
        <taxon>Cucujiformia</taxon>
        <taxon>Nitidulidae</taxon>
        <taxon>Meligethinae</taxon>
        <taxon>Brassicogethes</taxon>
    </lineage>
</organism>
<keyword evidence="5" id="KW-0812">Transmembrane</keyword>
<comment type="subcellular location">
    <subcellularLocation>
        <location evidence="5">Membrane</location>
        <topology evidence="5">Single-pass membrane protein</topology>
    </subcellularLocation>
</comment>
<dbReference type="CDD" id="cd03784">
    <property type="entry name" value="GT1_Gtf-like"/>
    <property type="match status" value="1"/>
</dbReference>
<dbReference type="Pfam" id="PF00201">
    <property type="entry name" value="UDPGT"/>
    <property type="match status" value="1"/>
</dbReference>
<keyword evidence="5" id="KW-0472">Membrane</keyword>
<gene>
    <name evidence="6" type="ORF">MELIAE_LOCUS2879</name>
</gene>
<keyword evidence="5" id="KW-1133">Transmembrane helix</keyword>
<dbReference type="GO" id="GO:0016020">
    <property type="term" value="C:membrane"/>
    <property type="evidence" value="ECO:0007669"/>
    <property type="project" value="UniProtKB-SubCell"/>
</dbReference>
<dbReference type="InterPro" id="IPR035595">
    <property type="entry name" value="UDP_glycos_trans_CS"/>
</dbReference>
<dbReference type="PROSITE" id="PS00375">
    <property type="entry name" value="UDPGT"/>
    <property type="match status" value="1"/>
</dbReference>
<evidence type="ECO:0000313" key="7">
    <source>
        <dbReference type="Proteomes" id="UP001154078"/>
    </source>
</evidence>
<dbReference type="PANTHER" id="PTHR48043">
    <property type="entry name" value="EG:EG0003.4 PROTEIN-RELATED"/>
    <property type="match status" value="1"/>
</dbReference>
<name>A0A9P0FDJ0_BRAAE</name>
<evidence type="ECO:0000256" key="5">
    <source>
        <dbReference type="RuleBase" id="RU362059"/>
    </source>
</evidence>
<evidence type="ECO:0000256" key="1">
    <source>
        <dbReference type="ARBA" id="ARBA00009995"/>
    </source>
</evidence>
<dbReference type="Proteomes" id="UP001154078">
    <property type="component" value="Chromosome 11"/>
</dbReference>
<dbReference type="InterPro" id="IPR050271">
    <property type="entry name" value="UDP-glycosyltransferase"/>
</dbReference>
<proteinExistence type="inferred from homology"/>
<feature type="transmembrane region" description="Helical" evidence="5">
    <location>
        <begin position="150"/>
        <end position="177"/>
    </location>
</feature>
<comment type="similarity">
    <text evidence="1 4">Belongs to the UDP-glycosyltransferase family.</text>
</comment>
<dbReference type="InterPro" id="IPR002213">
    <property type="entry name" value="UDP_glucos_trans"/>
</dbReference>
<sequence length="187" mass="21707">MPNKPNNVFLKKWLPQQDILRHPKIKGFITQGGIQSMEEAVTNGVPLVVFPFFGDQAYNARRMVHMGIGLKLDYKSFTKEDFTDAVNEMVNNPIYKRNAKKFQSLIKDQPMTGLEKAVWWIEFTIRHKGDFNFKSHAVNIPYYQYFLLDIILFVLILVVILSVVIAKLFKLILYIVFKTSSKKDKSS</sequence>
<comment type="catalytic activity">
    <reaction evidence="5">
        <text>glucuronate acceptor + UDP-alpha-D-glucuronate = acceptor beta-D-glucuronoside + UDP + H(+)</text>
        <dbReference type="Rhea" id="RHEA:21032"/>
        <dbReference type="ChEBI" id="CHEBI:15378"/>
        <dbReference type="ChEBI" id="CHEBI:58052"/>
        <dbReference type="ChEBI" id="CHEBI:58223"/>
        <dbReference type="ChEBI" id="CHEBI:132367"/>
        <dbReference type="ChEBI" id="CHEBI:132368"/>
        <dbReference type="EC" id="2.4.1.17"/>
    </reaction>
</comment>
<dbReference type="EC" id="2.4.1.17" evidence="5"/>
<dbReference type="FunFam" id="3.40.50.2000:FF:000021">
    <property type="entry name" value="UDP-glucuronosyltransferase"/>
    <property type="match status" value="1"/>
</dbReference>
<keyword evidence="3 4" id="KW-0808">Transferase</keyword>
<keyword evidence="2 4" id="KW-0328">Glycosyltransferase</keyword>
<keyword evidence="7" id="KW-1185">Reference proteome</keyword>
<accession>A0A9P0FDJ0</accession>
<evidence type="ECO:0000256" key="2">
    <source>
        <dbReference type="ARBA" id="ARBA00022676"/>
    </source>
</evidence>
<reference evidence="6" key="1">
    <citation type="submission" date="2021-12" db="EMBL/GenBank/DDBJ databases">
        <authorList>
            <person name="King R."/>
        </authorList>
    </citation>
    <scope>NUCLEOTIDE SEQUENCE</scope>
</reference>
<dbReference type="OrthoDB" id="5835829at2759"/>
<protein>
    <recommendedName>
        <fullName evidence="5">UDP-glucuronosyltransferase</fullName>
        <ecNumber evidence="5">2.4.1.17</ecNumber>
    </recommendedName>
</protein>
<evidence type="ECO:0000256" key="3">
    <source>
        <dbReference type="ARBA" id="ARBA00022679"/>
    </source>
</evidence>
<evidence type="ECO:0000256" key="4">
    <source>
        <dbReference type="RuleBase" id="RU003718"/>
    </source>
</evidence>
<dbReference type="AlphaFoldDB" id="A0A9P0FDJ0"/>
<dbReference type="PANTHER" id="PTHR48043:SF159">
    <property type="entry name" value="EG:EG0003.4 PROTEIN-RELATED"/>
    <property type="match status" value="1"/>
</dbReference>